<evidence type="ECO:0000313" key="3">
    <source>
        <dbReference type="Proteomes" id="UP000036756"/>
    </source>
</evidence>
<protein>
    <submittedName>
        <fullName evidence="2">Uncharacterized protein</fullName>
    </submittedName>
</protein>
<sequence length="66" mass="7091">MNVIKIVNITGLTLCVLGSIIVGLITTKGRPKPGQVVRFPNYKLDRIGWILIILGFSLSLIAAISA</sequence>
<feature type="transmembrane region" description="Helical" evidence="1">
    <location>
        <begin position="6"/>
        <end position="26"/>
    </location>
</feature>
<name>A0A0J8DFK2_CLOCY</name>
<keyword evidence="1" id="KW-0812">Transmembrane</keyword>
<dbReference type="AlphaFoldDB" id="A0A0J8DFK2"/>
<dbReference type="EMBL" id="LFVU01000003">
    <property type="protein sequence ID" value="KMT22958.1"/>
    <property type="molecule type" value="Genomic_DNA"/>
</dbReference>
<keyword evidence="1" id="KW-0472">Membrane</keyword>
<proteinExistence type="predicted"/>
<evidence type="ECO:0000313" key="2">
    <source>
        <dbReference type="EMBL" id="KMT22958.1"/>
    </source>
</evidence>
<accession>A0A0J8DFK2</accession>
<dbReference type="Proteomes" id="UP000036756">
    <property type="component" value="Unassembled WGS sequence"/>
</dbReference>
<dbReference type="RefSeq" id="WP_048569357.1">
    <property type="nucleotide sequence ID" value="NZ_LFVU01000003.1"/>
</dbReference>
<reference evidence="2 3" key="1">
    <citation type="submission" date="2015-06" db="EMBL/GenBank/DDBJ databases">
        <title>Draft genome sequence of the purine-degrading Clostridium cylindrosporum HC-1 (DSM 605).</title>
        <authorList>
            <person name="Poehlein A."/>
            <person name="Schiel-Bengelsdorf B."/>
            <person name="Bengelsdorf F."/>
            <person name="Daniel R."/>
            <person name="Duerre P."/>
        </authorList>
    </citation>
    <scope>NUCLEOTIDE SEQUENCE [LARGE SCALE GENOMIC DNA]</scope>
    <source>
        <strain evidence="2 3">DSM 605</strain>
    </source>
</reference>
<dbReference type="PATRIC" id="fig|1121307.3.peg.2286"/>
<gene>
    <name evidence="2" type="ORF">CLCY_7c00050</name>
</gene>
<organism evidence="2 3">
    <name type="scientific">Clostridium cylindrosporum DSM 605</name>
    <dbReference type="NCBI Taxonomy" id="1121307"/>
    <lineage>
        <taxon>Bacteria</taxon>
        <taxon>Bacillati</taxon>
        <taxon>Bacillota</taxon>
        <taxon>Clostridia</taxon>
        <taxon>Eubacteriales</taxon>
        <taxon>Clostridiaceae</taxon>
        <taxon>Clostridium</taxon>
    </lineage>
</organism>
<evidence type="ECO:0000256" key="1">
    <source>
        <dbReference type="SAM" id="Phobius"/>
    </source>
</evidence>
<keyword evidence="1" id="KW-1133">Transmembrane helix</keyword>
<keyword evidence="3" id="KW-1185">Reference proteome</keyword>
<feature type="transmembrane region" description="Helical" evidence="1">
    <location>
        <begin position="47"/>
        <end position="65"/>
    </location>
</feature>
<comment type="caution">
    <text evidence="2">The sequence shown here is derived from an EMBL/GenBank/DDBJ whole genome shotgun (WGS) entry which is preliminary data.</text>
</comment>